<feature type="domain" description="Glutaredoxin" evidence="6">
    <location>
        <begin position="14"/>
        <end position="74"/>
    </location>
</feature>
<dbReference type="STRING" id="45607.A0A2T0FJH2"/>
<dbReference type="RefSeq" id="XP_024665081.1">
    <property type="nucleotide sequence ID" value="XM_024809313.1"/>
</dbReference>
<dbReference type="SUPFAM" id="SSF52833">
    <property type="entry name" value="Thioredoxin-like"/>
    <property type="match status" value="1"/>
</dbReference>
<protein>
    <submittedName>
        <fullName evidence="7">Glutaredoxin-1</fullName>
    </submittedName>
</protein>
<evidence type="ECO:0000256" key="5">
    <source>
        <dbReference type="ARBA" id="ARBA00023284"/>
    </source>
</evidence>
<evidence type="ECO:0000256" key="4">
    <source>
        <dbReference type="ARBA" id="ARBA00023157"/>
    </source>
</evidence>
<dbReference type="InterPro" id="IPR011767">
    <property type="entry name" value="GLR_AS"/>
</dbReference>
<gene>
    <name evidence="7" type="ORF">B9G98_02756</name>
</gene>
<keyword evidence="4" id="KW-1015">Disulfide bond</keyword>
<evidence type="ECO:0000256" key="3">
    <source>
        <dbReference type="ARBA" id="ARBA00022982"/>
    </source>
</evidence>
<evidence type="ECO:0000313" key="7">
    <source>
        <dbReference type="EMBL" id="PRT55136.1"/>
    </source>
</evidence>
<comment type="similarity">
    <text evidence="1">Belongs to the glutaredoxin family.</text>
</comment>
<dbReference type="InterPro" id="IPR014025">
    <property type="entry name" value="Glutaredoxin_subgr"/>
</dbReference>
<name>A0A2T0FJH2_9ASCO</name>
<dbReference type="CDD" id="cd02066">
    <property type="entry name" value="GRX_family"/>
    <property type="match status" value="1"/>
</dbReference>
<comment type="caution">
    <text evidence="7">The sequence shown here is derived from an EMBL/GenBank/DDBJ whole genome shotgun (WGS) entry which is preliminary data.</text>
</comment>
<keyword evidence="8" id="KW-1185">Reference proteome</keyword>
<dbReference type="PANTHER" id="PTHR46679:SF1">
    <property type="entry name" value="GLUTAREDOXIN-2, MITOCHONDRIAL"/>
    <property type="match status" value="1"/>
</dbReference>
<dbReference type="Gene3D" id="3.40.30.10">
    <property type="entry name" value="Glutaredoxin"/>
    <property type="match status" value="1"/>
</dbReference>
<sequence length="92" mass="10483">MLPVAKLIEKPLFLAIKRTCPYCQRALQLAQEHGVTPEVVDVLENEATMELREELTARTGQRTVPYVFSKGRFIGGYTELAQEPQSFWDSLK</sequence>
<dbReference type="EMBL" id="NDIQ01000021">
    <property type="protein sequence ID" value="PRT55136.1"/>
    <property type="molecule type" value="Genomic_DNA"/>
</dbReference>
<dbReference type="PANTHER" id="PTHR46679">
    <property type="match status" value="1"/>
</dbReference>
<evidence type="ECO:0000313" key="8">
    <source>
        <dbReference type="Proteomes" id="UP000238350"/>
    </source>
</evidence>
<evidence type="ECO:0000259" key="6">
    <source>
        <dbReference type="Pfam" id="PF00462"/>
    </source>
</evidence>
<evidence type="ECO:0000256" key="1">
    <source>
        <dbReference type="ARBA" id="ARBA00007787"/>
    </source>
</evidence>
<dbReference type="PRINTS" id="PR00160">
    <property type="entry name" value="GLUTAREDOXIN"/>
</dbReference>
<dbReference type="InterPro" id="IPR036249">
    <property type="entry name" value="Thioredoxin-like_sf"/>
</dbReference>
<dbReference type="Proteomes" id="UP000238350">
    <property type="component" value="Unassembled WGS sequence"/>
</dbReference>
<reference evidence="7 8" key="1">
    <citation type="submission" date="2017-04" db="EMBL/GenBank/DDBJ databases">
        <title>Genome sequencing of [Candida] sorbophila.</title>
        <authorList>
            <person name="Ahn J.O."/>
        </authorList>
    </citation>
    <scope>NUCLEOTIDE SEQUENCE [LARGE SCALE GENOMIC DNA]</scope>
    <source>
        <strain evidence="7 8">DS02</strain>
    </source>
</reference>
<dbReference type="GeneID" id="36516504"/>
<dbReference type="Pfam" id="PF00462">
    <property type="entry name" value="Glutaredoxin"/>
    <property type="match status" value="1"/>
</dbReference>
<keyword evidence="5" id="KW-0676">Redox-active center</keyword>
<keyword evidence="3" id="KW-0249">Electron transport</keyword>
<proteinExistence type="inferred from homology"/>
<dbReference type="AlphaFoldDB" id="A0A2T0FJH2"/>
<dbReference type="GO" id="GO:0015035">
    <property type="term" value="F:protein-disulfide reductase activity"/>
    <property type="evidence" value="ECO:0007669"/>
    <property type="project" value="TreeGrafter"/>
</dbReference>
<keyword evidence="2" id="KW-0813">Transport</keyword>
<dbReference type="GO" id="GO:0005739">
    <property type="term" value="C:mitochondrion"/>
    <property type="evidence" value="ECO:0007669"/>
    <property type="project" value="TreeGrafter"/>
</dbReference>
<dbReference type="OrthoDB" id="418495at2759"/>
<accession>A0A2T0FJH2</accession>
<dbReference type="InterPro" id="IPR002109">
    <property type="entry name" value="Glutaredoxin"/>
</dbReference>
<dbReference type="PROSITE" id="PS51354">
    <property type="entry name" value="GLUTAREDOXIN_2"/>
    <property type="match status" value="1"/>
</dbReference>
<organism evidence="7 8">
    <name type="scientific">Wickerhamiella sorbophila</name>
    <dbReference type="NCBI Taxonomy" id="45607"/>
    <lineage>
        <taxon>Eukaryota</taxon>
        <taxon>Fungi</taxon>
        <taxon>Dikarya</taxon>
        <taxon>Ascomycota</taxon>
        <taxon>Saccharomycotina</taxon>
        <taxon>Dipodascomycetes</taxon>
        <taxon>Dipodascales</taxon>
        <taxon>Trichomonascaceae</taxon>
        <taxon>Wickerhamiella</taxon>
    </lineage>
</organism>
<dbReference type="PROSITE" id="PS00195">
    <property type="entry name" value="GLUTAREDOXIN_1"/>
    <property type="match status" value="1"/>
</dbReference>
<evidence type="ECO:0000256" key="2">
    <source>
        <dbReference type="ARBA" id="ARBA00022448"/>
    </source>
</evidence>